<feature type="region of interest" description="Disordered" evidence="1">
    <location>
        <begin position="115"/>
        <end position="134"/>
    </location>
</feature>
<dbReference type="Proteomes" id="UP000192923">
    <property type="component" value="Unassembled WGS sequence"/>
</dbReference>
<protein>
    <submittedName>
        <fullName evidence="2">Uncharacterized protein</fullName>
    </submittedName>
</protein>
<feature type="region of interest" description="Disordered" evidence="1">
    <location>
        <begin position="175"/>
        <end position="199"/>
    </location>
</feature>
<feature type="compositionally biased region" description="Pro residues" evidence="1">
    <location>
        <begin position="115"/>
        <end position="126"/>
    </location>
</feature>
<evidence type="ECO:0000256" key="1">
    <source>
        <dbReference type="SAM" id="MobiDB-lite"/>
    </source>
</evidence>
<dbReference type="EMBL" id="FXAM01000001">
    <property type="protein sequence ID" value="SMF94910.1"/>
    <property type="molecule type" value="Genomic_DNA"/>
</dbReference>
<name>A0A1Y6CXE2_9GAMM</name>
<dbReference type="STRING" id="1760988.SAMN02949497_2249"/>
<evidence type="ECO:0000313" key="3">
    <source>
        <dbReference type="Proteomes" id="UP000192923"/>
    </source>
</evidence>
<evidence type="ECO:0000313" key="2">
    <source>
        <dbReference type="EMBL" id="SMF94910.1"/>
    </source>
</evidence>
<organism evidence="2 3">
    <name type="scientific">Methylomagnum ishizawai</name>
    <dbReference type="NCBI Taxonomy" id="1760988"/>
    <lineage>
        <taxon>Bacteria</taxon>
        <taxon>Pseudomonadati</taxon>
        <taxon>Pseudomonadota</taxon>
        <taxon>Gammaproteobacteria</taxon>
        <taxon>Methylococcales</taxon>
        <taxon>Methylococcaceae</taxon>
        <taxon>Methylomagnum</taxon>
    </lineage>
</organism>
<reference evidence="2 3" key="1">
    <citation type="submission" date="2016-12" db="EMBL/GenBank/DDBJ databases">
        <authorList>
            <person name="Song W.-J."/>
            <person name="Kurnit D.M."/>
        </authorList>
    </citation>
    <scope>NUCLEOTIDE SEQUENCE [LARGE SCALE GENOMIC DNA]</scope>
    <source>
        <strain evidence="2 3">175</strain>
    </source>
</reference>
<sequence length="199" mass="21834">MNAAFRDRAGIPWLKSTGSMAFFNLPGRPHVPASHANTRNAWASRPTMAWHGTCFLTRRDAPCRHGCRTSPFPNGWGASPGSAWQTPMHAPGGPSRRPTVPTPLLRLAGRIPKRYPPLAAPHPSHPPDGAAATGLSNRWISSHTTPAPLFPGRLAIKVYFPPKIKTDPKVSSRYYNSRMAPEPPRPAPYGKHLPRLRIL</sequence>
<accession>A0A1Y6CXE2</accession>
<keyword evidence="3" id="KW-1185">Reference proteome</keyword>
<dbReference type="AlphaFoldDB" id="A0A1Y6CXE2"/>
<proteinExistence type="predicted"/>
<gene>
    <name evidence="2" type="ORF">SAMN02949497_2249</name>
</gene>